<organism evidence="3 4">
    <name type="scientific">Hibiscus syriacus</name>
    <name type="common">Rose of Sharon</name>
    <dbReference type="NCBI Taxonomy" id="106335"/>
    <lineage>
        <taxon>Eukaryota</taxon>
        <taxon>Viridiplantae</taxon>
        <taxon>Streptophyta</taxon>
        <taxon>Embryophyta</taxon>
        <taxon>Tracheophyta</taxon>
        <taxon>Spermatophyta</taxon>
        <taxon>Magnoliopsida</taxon>
        <taxon>eudicotyledons</taxon>
        <taxon>Gunneridae</taxon>
        <taxon>Pentapetalae</taxon>
        <taxon>rosids</taxon>
        <taxon>malvids</taxon>
        <taxon>Malvales</taxon>
        <taxon>Malvaceae</taxon>
        <taxon>Malvoideae</taxon>
        <taxon>Hibiscus</taxon>
    </lineage>
</organism>
<name>A0A6A2Y2B3_HIBSY</name>
<dbReference type="InterPro" id="IPR008984">
    <property type="entry name" value="SMAD_FHA_dom_sf"/>
</dbReference>
<dbReference type="Pfam" id="PF00498">
    <property type="entry name" value="FHA"/>
    <property type="match status" value="1"/>
</dbReference>
<dbReference type="Gene3D" id="2.60.200.20">
    <property type="match status" value="1"/>
</dbReference>
<evidence type="ECO:0000313" key="4">
    <source>
        <dbReference type="Proteomes" id="UP000436088"/>
    </source>
</evidence>
<protein>
    <submittedName>
        <fullName evidence="3">Cellulose synthase like G2</fullName>
    </submittedName>
</protein>
<dbReference type="EMBL" id="VEPZ02001356">
    <property type="protein sequence ID" value="KAE8677650.1"/>
    <property type="molecule type" value="Genomic_DNA"/>
</dbReference>
<accession>A0A6A2Y2B3</accession>
<proteinExistence type="predicted"/>
<comment type="caution">
    <text evidence="3">The sequence shown here is derived from an EMBL/GenBank/DDBJ whole genome shotgun (WGS) entry which is preliminary data.</text>
</comment>
<dbReference type="PROSITE" id="PS50006">
    <property type="entry name" value="FHA_DOMAIN"/>
    <property type="match status" value="1"/>
</dbReference>
<feature type="domain" description="FHA" evidence="2">
    <location>
        <begin position="28"/>
        <end position="78"/>
    </location>
</feature>
<sequence>MDPPPITLVMVQGPRQGETNIYQPGSAIRIGRVVRGNNLPIKDAGVSSKHLTIESGSGKWILRDLGSSNGTTLNSDLLPADTPFDLKDGDTVKLGETTSILIRIEGGRGGAEEVAVAAERRRRNPSRRGKVLKNETYDFNKELENLEVEKKENFRVTRSRKNADSLKCRLDVPKATENQEEAVAKRGKGRPRGRKKNDQEGKLGEKETILIEVDEANKEESLIPVQNQEIQVRKDEGYKVEELNPLQNQEIQVSKGEGYKVEKLNPLQNQEIQVSKDEGYKVEKLNPLQNQEIQSKDEVDKVEELNPLQNEGIQVRKDEEKVECSKTEVKESCDERVEMDLKKITLRDWFDYLEGHLPKQITEATEEMIEGMRRKAERVQEYMVEQKKGKAAVG</sequence>
<dbReference type="InterPro" id="IPR050923">
    <property type="entry name" value="Cell_Proc_Reg/RNA_Proc"/>
</dbReference>
<feature type="compositionally biased region" description="Basic residues" evidence="1">
    <location>
        <begin position="185"/>
        <end position="195"/>
    </location>
</feature>
<dbReference type="SMART" id="SM00240">
    <property type="entry name" value="FHA"/>
    <property type="match status" value="1"/>
</dbReference>
<dbReference type="OrthoDB" id="687730at2759"/>
<evidence type="ECO:0000256" key="1">
    <source>
        <dbReference type="SAM" id="MobiDB-lite"/>
    </source>
</evidence>
<dbReference type="InterPro" id="IPR000253">
    <property type="entry name" value="FHA_dom"/>
</dbReference>
<dbReference type="Proteomes" id="UP000436088">
    <property type="component" value="Unassembled WGS sequence"/>
</dbReference>
<evidence type="ECO:0000313" key="3">
    <source>
        <dbReference type="EMBL" id="KAE8677650.1"/>
    </source>
</evidence>
<reference evidence="3" key="1">
    <citation type="submission" date="2019-09" db="EMBL/GenBank/DDBJ databases">
        <title>Draft genome information of white flower Hibiscus syriacus.</title>
        <authorList>
            <person name="Kim Y.-M."/>
        </authorList>
    </citation>
    <scope>NUCLEOTIDE SEQUENCE [LARGE SCALE GENOMIC DNA]</scope>
    <source>
        <strain evidence="3">YM2019G1</strain>
    </source>
</reference>
<gene>
    <name evidence="3" type="ORF">F3Y22_tig00111504pilonHSYRG00083</name>
</gene>
<dbReference type="AlphaFoldDB" id="A0A6A2Y2B3"/>
<dbReference type="PANTHER" id="PTHR23308">
    <property type="entry name" value="NUCLEAR INHIBITOR OF PROTEIN PHOSPHATASE-1"/>
    <property type="match status" value="1"/>
</dbReference>
<dbReference type="SUPFAM" id="SSF49879">
    <property type="entry name" value="SMAD/FHA domain"/>
    <property type="match status" value="1"/>
</dbReference>
<keyword evidence="4" id="KW-1185">Reference proteome</keyword>
<feature type="region of interest" description="Disordered" evidence="1">
    <location>
        <begin position="177"/>
        <end position="203"/>
    </location>
</feature>
<evidence type="ECO:0000259" key="2">
    <source>
        <dbReference type="PROSITE" id="PS50006"/>
    </source>
</evidence>